<dbReference type="Pfam" id="PF01367">
    <property type="entry name" value="5_3_exonuc"/>
    <property type="match status" value="1"/>
</dbReference>
<evidence type="ECO:0000256" key="6">
    <source>
        <dbReference type="ARBA" id="ARBA00022695"/>
    </source>
</evidence>
<dbReference type="PANTHER" id="PTHR10133:SF27">
    <property type="entry name" value="DNA POLYMERASE NU"/>
    <property type="match status" value="1"/>
</dbReference>
<dbReference type="PRINTS" id="PR00868">
    <property type="entry name" value="DNAPOLI"/>
</dbReference>
<dbReference type="SMART" id="SM00482">
    <property type="entry name" value="POLAc"/>
    <property type="match status" value="1"/>
</dbReference>
<evidence type="ECO:0000256" key="11">
    <source>
        <dbReference type="ARBA" id="ARBA00022932"/>
    </source>
</evidence>
<dbReference type="Gene3D" id="3.30.70.370">
    <property type="match status" value="1"/>
</dbReference>
<evidence type="ECO:0000259" key="15">
    <source>
        <dbReference type="SMART" id="SM00475"/>
    </source>
</evidence>
<keyword evidence="18" id="KW-1185">Reference proteome</keyword>
<dbReference type="InterPro" id="IPR020045">
    <property type="entry name" value="DNA_polI_H3TH"/>
</dbReference>
<dbReference type="InterPro" id="IPR020046">
    <property type="entry name" value="5-3_exonucl_a-hlix_arch_N"/>
</dbReference>
<keyword evidence="7" id="KW-0235">DNA replication</keyword>
<dbReference type="InterPro" id="IPR043502">
    <property type="entry name" value="DNA/RNA_pol_sf"/>
</dbReference>
<dbReference type="GO" id="GO:0006261">
    <property type="term" value="P:DNA-templated DNA replication"/>
    <property type="evidence" value="ECO:0007669"/>
    <property type="project" value="InterPro"/>
</dbReference>
<evidence type="ECO:0000256" key="4">
    <source>
        <dbReference type="ARBA" id="ARBA00020311"/>
    </source>
</evidence>
<keyword evidence="6" id="KW-0548">Nucleotidyltransferase</keyword>
<evidence type="ECO:0000256" key="5">
    <source>
        <dbReference type="ARBA" id="ARBA00022679"/>
    </source>
</evidence>
<dbReference type="InterPro" id="IPR002298">
    <property type="entry name" value="DNA_polymerase_A"/>
</dbReference>
<dbReference type="Gene3D" id="3.40.50.1010">
    <property type="entry name" value="5'-nuclease"/>
    <property type="match status" value="1"/>
</dbReference>
<dbReference type="EC" id="2.7.7.7" evidence="3"/>
<dbReference type="InterPro" id="IPR036279">
    <property type="entry name" value="5-3_exonuclease_C_sf"/>
</dbReference>
<keyword evidence="5" id="KW-0808">Transferase</keyword>
<dbReference type="Proteomes" id="UP000024842">
    <property type="component" value="Unassembled WGS sequence"/>
</dbReference>
<dbReference type="GO" id="GO:0006302">
    <property type="term" value="P:double-strand break repair"/>
    <property type="evidence" value="ECO:0007669"/>
    <property type="project" value="TreeGrafter"/>
</dbReference>
<dbReference type="AlphaFoldDB" id="A0A023DZN3"/>
<comment type="similarity">
    <text evidence="1">Belongs to the DNA polymerase type-A family.</text>
</comment>
<dbReference type="Pfam" id="PF02739">
    <property type="entry name" value="5_3_exonuc_N"/>
    <property type="match status" value="1"/>
</dbReference>
<dbReference type="InterPro" id="IPR002421">
    <property type="entry name" value="5-3_exonuclease"/>
</dbReference>
<dbReference type="Gene3D" id="1.10.150.20">
    <property type="entry name" value="5' to 3' exonuclease, C-terminal subdomain"/>
    <property type="match status" value="2"/>
</dbReference>
<comment type="caution">
    <text evidence="17">The sequence shown here is derived from an EMBL/GenBank/DDBJ whole genome shotgun (WGS) entry which is preliminary data.</text>
</comment>
<proteinExistence type="inferred from homology"/>
<name>A0A023DZN3_9PROT</name>
<evidence type="ECO:0000256" key="2">
    <source>
        <dbReference type="ARBA" id="ARBA00011541"/>
    </source>
</evidence>
<dbReference type="PANTHER" id="PTHR10133">
    <property type="entry name" value="DNA POLYMERASE I"/>
    <property type="match status" value="1"/>
</dbReference>
<evidence type="ECO:0000256" key="13">
    <source>
        <dbReference type="ARBA" id="ARBA00023204"/>
    </source>
</evidence>
<dbReference type="Gene3D" id="1.20.1060.10">
    <property type="entry name" value="Taq DNA Polymerase, Chain T, domain 4"/>
    <property type="match status" value="1"/>
</dbReference>
<keyword evidence="10" id="KW-0378">Hydrolase</keyword>
<dbReference type="SUPFAM" id="SSF56672">
    <property type="entry name" value="DNA/RNA polymerases"/>
    <property type="match status" value="1"/>
</dbReference>
<gene>
    <name evidence="17" type="ORF">HE1_00825</name>
</gene>
<dbReference type="SMART" id="SM00279">
    <property type="entry name" value="HhH2"/>
    <property type="match status" value="1"/>
</dbReference>
<comment type="catalytic activity">
    <reaction evidence="14">
        <text>DNA(n) + a 2'-deoxyribonucleoside 5'-triphosphate = DNA(n+1) + diphosphate</text>
        <dbReference type="Rhea" id="RHEA:22508"/>
        <dbReference type="Rhea" id="RHEA-COMP:17339"/>
        <dbReference type="Rhea" id="RHEA-COMP:17340"/>
        <dbReference type="ChEBI" id="CHEBI:33019"/>
        <dbReference type="ChEBI" id="CHEBI:61560"/>
        <dbReference type="ChEBI" id="CHEBI:173112"/>
        <dbReference type="EC" id="2.7.7.7"/>
    </reaction>
</comment>
<dbReference type="InterPro" id="IPR029060">
    <property type="entry name" value="PIN-like_dom_sf"/>
</dbReference>
<evidence type="ECO:0000256" key="14">
    <source>
        <dbReference type="ARBA" id="ARBA00049244"/>
    </source>
</evidence>
<dbReference type="RefSeq" id="WP_006296555.1">
    <property type="nucleotide sequence ID" value="NZ_BAUP01000103.1"/>
</dbReference>
<dbReference type="SMART" id="SM00475">
    <property type="entry name" value="53EXOc"/>
    <property type="match status" value="1"/>
</dbReference>
<organism evidence="17 18">
    <name type="scientific">Holospora elegans E1</name>
    <dbReference type="NCBI Taxonomy" id="1427503"/>
    <lineage>
        <taxon>Bacteria</taxon>
        <taxon>Pseudomonadati</taxon>
        <taxon>Pseudomonadota</taxon>
        <taxon>Alphaproteobacteria</taxon>
        <taxon>Holosporales</taxon>
        <taxon>Holosporaceae</taxon>
        <taxon>Holospora</taxon>
    </lineage>
</organism>
<dbReference type="NCBIfam" id="NF004397">
    <property type="entry name" value="PRK05755.1"/>
    <property type="match status" value="1"/>
</dbReference>
<dbReference type="GO" id="GO:0003677">
    <property type="term" value="F:DNA binding"/>
    <property type="evidence" value="ECO:0007669"/>
    <property type="project" value="UniProtKB-KW"/>
</dbReference>
<evidence type="ECO:0000256" key="12">
    <source>
        <dbReference type="ARBA" id="ARBA00023125"/>
    </source>
</evidence>
<feature type="domain" description="DNA-directed DNA polymerase family A palm" evidence="16">
    <location>
        <begin position="624"/>
        <end position="825"/>
    </location>
</feature>
<dbReference type="GO" id="GO:0003887">
    <property type="term" value="F:DNA-directed DNA polymerase activity"/>
    <property type="evidence" value="ECO:0007669"/>
    <property type="project" value="UniProtKB-KW"/>
</dbReference>
<comment type="subunit">
    <text evidence="2">Single-chain monomer with multiple functions.</text>
</comment>
<evidence type="ECO:0000259" key="16">
    <source>
        <dbReference type="SMART" id="SM00482"/>
    </source>
</evidence>
<evidence type="ECO:0000256" key="10">
    <source>
        <dbReference type="ARBA" id="ARBA00022839"/>
    </source>
</evidence>
<evidence type="ECO:0000313" key="18">
    <source>
        <dbReference type="Proteomes" id="UP000024842"/>
    </source>
</evidence>
<keyword evidence="9" id="KW-0227">DNA damage</keyword>
<accession>A0A023DZN3</accession>
<dbReference type="EMBL" id="BAUP01000103">
    <property type="protein sequence ID" value="GAJ46490.1"/>
    <property type="molecule type" value="Genomic_DNA"/>
</dbReference>
<dbReference type="SUPFAM" id="SSF88723">
    <property type="entry name" value="PIN domain-like"/>
    <property type="match status" value="1"/>
</dbReference>
<keyword evidence="12" id="KW-0238">DNA-binding</keyword>
<reference evidence="17 18" key="1">
    <citation type="journal article" date="2014" name="FEMS Microbiol. Lett.">
        <title>Draft genome sequences of three Holospora species (Holospora obtusa, Holospora undulata, and Holospora elegans), endonuclear symbiotic bacteria of the ciliate Paramecium caudatum.</title>
        <authorList>
            <person name="Dohra H."/>
            <person name="Tanaka K."/>
            <person name="Suzuki T."/>
            <person name="Fujishima M."/>
            <person name="Suzuki H."/>
        </authorList>
    </citation>
    <scope>NUCLEOTIDE SEQUENCE [LARGE SCALE GENOMIC DNA]</scope>
    <source>
        <strain evidence="17 18">E1</strain>
    </source>
</reference>
<evidence type="ECO:0000256" key="9">
    <source>
        <dbReference type="ARBA" id="ARBA00022763"/>
    </source>
</evidence>
<dbReference type="FunFam" id="1.10.150.20:FF:000002">
    <property type="entry name" value="DNA polymerase I"/>
    <property type="match status" value="1"/>
</dbReference>
<keyword evidence="8" id="KW-0540">Nuclease</keyword>
<keyword evidence="10" id="KW-0269">Exonuclease</keyword>
<dbReference type="CDD" id="cd09859">
    <property type="entry name" value="PIN_53EXO"/>
    <property type="match status" value="1"/>
</dbReference>
<dbReference type="InterPro" id="IPR001098">
    <property type="entry name" value="DNA-dir_DNA_pol_A_palm_dom"/>
</dbReference>
<dbReference type="PROSITE" id="PS00447">
    <property type="entry name" value="DNA_POLYMERASE_A"/>
    <property type="match status" value="1"/>
</dbReference>
<protein>
    <recommendedName>
        <fullName evidence="4">DNA polymerase I</fullName>
        <ecNumber evidence="3">2.7.7.7</ecNumber>
    </recommendedName>
</protein>
<evidence type="ECO:0000256" key="7">
    <source>
        <dbReference type="ARBA" id="ARBA00022705"/>
    </source>
</evidence>
<dbReference type="GO" id="GO:0008409">
    <property type="term" value="F:5'-3' exonuclease activity"/>
    <property type="evidence" value="ECO:0007669"/>
    <property type="project" value="InterPro"/>
</dbReference>
<dbReference type="CDD" id="cd09898">
    <property type="entry name" value="H3TH_53EXO"/>
    <property type="match status" value="1"/>
</dbReference>
<sequence length="864" mass="99309">MPIQLSSSDSVFYLIDASGFLFRSFFALPCLTTSKNRPIGALLGVCNMLLKLWEEHNFTHWTLVLDSKEPTFRHELMPSYKSQRKTPPEALLEQFSFLPHLCESFSIPYIVCPGFEADDLMISYGKWGEKFAKKICLISSDKDLMQAITPKILMYDPVKELWIDQETVKTLWGVVPEKIPDIQALSGDACDHIPGIPGVGLKTAKLWIQEAGDLEAVLQGKLKVLSHHKKKLINDFQDQARLCYRMTCLRDDVPIIHSDFEYFKRCTPDSQKLEHFIDQLELRRLKGRLTDLGWLRKKIPTAVSVKFWTSTDLLRQSSVYISWVQDKEERIFGAFLKFYDLDFLIFVPFSDFETSEWKNFWNQEKNLKIFWDALAVLRKLNKDMSSSIEDLRLLEYIARGCHSSDTSQQTLLQCGIEVKDLDVQWDSSISEKFHHTKAVQEAFFGIQAYQIYKNRLKDAEMEELYETLDLPLMGCLQKMEQKGIALDVLILQELSSKLLKKMKALEEKIYIEIGKSINLASPKKLSEVLFQDLGWPASKKGKSGQYSTDSGVLEEYVLKGYSLAQDILDWRHYAKLKQSYTDALPEQINLDTKRIHSRFSMVTTSTGRLASFHPNLQHIPISSEFPIRSAFHSAPGYFFLSLDYSQIELRLLAHMGNIPSLIKAFQEGKDIHYTTAQTLFNTSEVTDEHRKYAKTINFGILYGMSAYGLAQQLRISSKEAGDYIHRYFELYPGVKDYMKQVEEHAKQTGYVCTLWGRKCAILDIHSSSSTIRQGASRQAINAPLQGTCADFMKKAMLECQKIIGHTSYLLLQIHDELLLEVPEECVEKLAHTLQSVMEQVAYLKVPLQVNYYWGKVWGEKNIAH</sequence>
<dbReference type="Gene3D" id="3.30.420.10">
    <property type="entry name" value="Ribonuclease H-like superfamily/Ribonuclease H"/>
    <property type="match status" value="1"/>
</dbReference>
<evidence type="ECO:0000313" key="17">
    <source>
        <dbReference type="EMBL" id="GAJ46490.1"/>
    </source>
</evidence>
<feature type="domain" description="5'-3' exonuclease" evidence="15">
    <location>
        <begin position="10"/>
        <end position="266"/>
    </location>
</feature>
<dbReference type="STRING" id="1427503.HE1_00825"/>
<keyword evidence="13" id="KW-0234">DNA repair</keyword>
<dbReference type="CDD" id="cd08637">
    <property type="entry name" value="DNA_pol_A_pol_I_C"/>
    <property type="match status" value="1"/>
</dbReference>
<dbReference type="OrthoDB" id="9806424at2"/>
<dbReference type="InterPro" id="IPR019760">
    <property type="entry name" value="DNA-dir_DNA_pol_A_CS"/>
</dbReference>
<keyword evidence="11" id="KW-0239">DNA-directed DNA polymerase</keyword>
<evidence type="ECO:0000256" key="8">
    <source>
        <dbReference type="ARBA" id="ARBA00022722"/>
    </source>
</evidence>
<dbReference type="SUPFAM" id="SSF47807">
    <property type="entry name" value="5' to 3' exonuclease, C-terminal subdomain"/>
    <property type="match status" value="1"/>
</dbReference>
<evidence type="ECO:0000256" key="1">
    <source>
        <dbReference type="ARBA" id="ARBA00007705"/>
    </source>
</evidence>
<dbReference type="InterPro" id="IPR036397">
    <property type="entry name" value="RNaseH_sf"/>
</dbReference>
<evidence type="ECO:0000256" key="3">
    <source>
        <dbReference type="ARBA" id="ARBA00012417"/>
    </source>
</evidence>
<dbReference type="Pfam" id="PF00476">
    <property type="entry name" value="DNA_pol_A"/>
    <property type="match status" value="1"/>
</dbReference>
<dbReference type="InterPro" id="IPR008918">
    <property type="entry name" value="HhH2"/>
</dbReference>